<dbReference type="InterPro" id="IPR041712">
    <property type="entry name" value="DHPS-like_MBL-fold"/>
</dbReference>
<evidence type="ECO:0000259" key="1">
    <source>
        <dbReference type="SMART" id="SM00849"/>
    </source>
</evidence>
<comment type="caution">
    <text evidence="2">The sequence shown here is derived from an EMBL/GenBank/DDBJ whole genome shotgun (WGS) entry which is preliminary data.</text>
</comment>
<proteinExistence type="predicted"/>
<reference evidence="2" key="1">
    <citation type="submission" date="2020-10" db="EMBL/GenBank/DDBJ databases">
        <authorList>
            <person name="Gilroy R."/>
        </authorList>
    </citation>
    <scope>NUCLEOTIDE SEQUENCE</scope>
    <source>
        <strain evidence="2">ChiGjej3B3-7149</strain>
    </source>
</reference>
<sequence length="271" mass="28866">MKISCLVDNCALPGFGAEHGLSLWIEACGKKLLFDSGADGLFLENAARLGIDVGQADFAVLSHGHYDHGGGLPAFFAANRRARAYVRRGAFEGRYALRPGGEREYIGLEPAVKSSGRAVETEELSELAPGLTLFSGVRGRELFSGANRLLLGADGETPDSFSHEQHLLIREGGRRVLIAGCCHCGIVNILARLAELEPEPPDAVIGGFHLAVPGTGELDEALVDGVAARLLALPGTRYYTGHCTGLASYARLKEKMGQRVAYLHAGETLEL</sequence>
<feature type="domain" description="Metallo-beta-lactamase" evidence="1">
    <location>
        <begin position="19"/>
        <end position="242"/>
    </location>
</feature>
<dbReference type="InterPro" id="IPR052926">
    <property type="entry name" value="Metallo-beta-lactamase_dom"/>
</dbReference>
<organism evidence="2 3">
    <name type="scientific">Candidatus Scatomorpha intestinigallinarum</name>
    <dbReference type="NCBI Taxonomy" id="2840923"/>
    <lineage>
        <taxon>Bacteria</taxon>
        <taxon>Bacillati</taxon>
        <taxon>Bacillota</taxon>
        <taxon>Clostridia</taxon>
        <taxon>Eubacteriales</taxon>
        <taxon>Candidatus Scatomorpha</taxon>
    </lineage>
</organism>
<accession>A0A9D1DLE4</accession>
<dbReference type="PANTHER" id="PTHR13754:SF13">
    <property type="entry name" value="METALLO-BETA-LACTAMASE SUPERFAMILY PROTEIN (AFU_ORTHOLOGUE AFUA_3G07630)"/>
    <property type="match status" value="1"/>
</dbReference>
<dbReference type="EMBL" id="DVHH01000134">
    <property type="protein sequence ID" value="HIR55017.1"/>
    <property type="molecule type" value="Genomic_DNA"/>
</dbReference>
<gene>
    <name evidence="2" type="ORF">IAD36_05390</name>
</gene>
<dbReference type="GO" id="GO:0016740">
    <property type="term" value="F:transferase activity"/>
    <property type="evidence" value="ECO:0007669"/>
    <property type="project" value="TreeGrafter"/>
</dbReference>
<reference evidence="2" key="2">
    <citation type="journal article" date="2021" name="PeerJ">
        <title>Extensive microbial diversity within the chicken gut microbiome revealed by metagenomics and culture.</title>
        <authorList>
            <person name="Gilroy R."/>
            <person name="Ravi A."/>
            <person name="Getino M."/>
            <person name="Pursley I."/>
            <person name="Horton D.L."/>
            <person name="Alikhan N.F."/>
            <person name="Baker D."/>
            <person name="Gharbi K."/>
            <person name="Hall N."/>
            <person name="Watson M."/>
            <person name="Adriaenssens E.M."/>
            <person name="Foster-Nyarko E."/>
            <person name="Jarju S."/>
            <person name="Secka A."/>
            <person name="Antonio M."/>
            <person name="Oren A."/>
            <person name="Chaudhuri R.R."/>
            <person name="La Ragione R."/>
            <person name="Hildebrand F."/>
            <person name="Pallen M.J."/>
        </authorList>
    </citation>
    <scope>NUCLEOTIDE SEQUENCE</scope>
    <source>
        <strain evidence="2">ChiGjej3B3-7149</strain>
    </source>
</reference>
<dbReference type="CDD" id="cd07713">
    <property type="entry name" value="DHPS-like_MBL-fold"/>
    <property type="match status" value="1"/>
</dbReference>
<dbReference type="InterPro" id="IPR036866">
    <property type="entry name" value="RibonucZ/Hydroxyglut_hydro"/>
</dbReference>
<dbReference type="SMART" id="SM00849">
    <property type="entry name" value="Lactamase_B"/>
    <property type="match status" value="1"/>
</dbReference>
<dbReference type="InterPro" id="IPR001279">
    <property type="entry name" value="Metallo-B-lactamas"/>
</dbReference>
<protein>
    <submittedName>
        <fullName evidence="2">MBL fold metallo-hydrolase</fullName>
    </submittedName>
</protein>
<evidence type="ECO:0000313" key="2">
    <source>
        <dbReference type="EMBL" id="HIR55017.1"/>
    </source>
</evidence>
<dbReference type="Proteomes" id="UP000824238">
    <property type="component" value="Unassembled WGS sequence"/>
</dbReference>
<dbReference type="Pfam" id="PF00753">
    <property type="entry name" value="Lactamase_B"/>
    <property type="match status" value="1"/>
</dbReference>
<name>A0A9D1DLE4_9FIRM</name>
<dbReference type="AlphaFoldDB" id="A0A9D1DLE4"/>
<evidence type="ECO:0000313" key="3">
    <source>
        <dbReference type="Proteomes" id="UP000824238"/>
    </source>
</evidence>
<dbReference type="PANTHER" id="PTHR13754">
    <property type="entry name" value="METALLO-BETA-LACTAMASE SUPERFAMILY PROTEIN"/>
    <property type="match status" value="1"/>
</dbReference>
<dbReference type="Gene3D" id="3.60.15.10">
    <property type="entry name" value="Ribonuclease Z/Hydroxyacylglutathione hydrolase-like"/>
    <property type="match status" value="1"/>
</dbReference>
<dbReference type="SUPFAM" id="SSF56281">
    <property type="entry name" value="Metallo-hydrolase/oxidoreductase"/>
    <property type="match status" value="1"/>
</dbReference>